<evidence type="ECO:0000313" key="3">
    <source>
        <dbReference type="EMBL" id="CAB4205228.1"/>
    </source>
</evidence>
<dbReference type="EMBL" id="LR797239">
    <property type="protein sequence ID" value="CAB4196317.1"/>
    <property type="molecule type" value="Genomic_DNA"/>
</dbReference>
<gene>
    <name evidence="2" type="ORF">UFOVP1287_68</name>
    <name evidence="3" type="ORF">UFOVP1408_45</name>
</gene>
<keyword evidence="1" id="KW-1133">Transmembrane helix</keyword>
<evidence type="ECO:0000256" key="1">
    <source>
        <dbReference type="SAM" id="Phobius"/>
    </source>
</evidence>
<organism evidence="2">
    <name type="scientific">uncultured Caudovirales phage</name>
    <dbReference type="NCBI Taxonomy" id="2100421"/>
    <lineage>
        <taxon>Viruses</taxon>
        <taxon>Duplodnaviria</taxon>
        <taxon>Heunggongvirae</taxon>
        <taxon>Uroviricota</taxon>
        <taxon>Caudoviricetes</taxon>
        <taxon>Peduoviridae</taxon>
        <taxon>Maltschvirus</taxon>
        <taxon>Maltschvirus maltsch</taxon>
    </lineage>
</organism>
<feature type="transmembrane region" description="Helical" evidence="1">
    <location>
        <begin position="12"/>
        <end position="29"/>
    </location>
</feature>
<sequence length="60" mass="6437">MSSFFEGFNLKWLITLLIPVGCGILLLQSGDASWQERGYGLITGALMSAGLGAQQTAFKQ</sequence>
<name>A0A6J5RPX2_9CAUD</name>
<accession>A0A6J5RPX2</accession>
<keyword evidence="1" id="KW-0812">Transmembrane</keyword>
<keyword evidence="1" id="KW-0472">Membrane</keyword>
<reference evidence="2" key="1">
    <citation type="submission" date="2020-05" db="EMBL/GenBank/DDBJ databases">
        <authorList>
            <person name="Chiriac C."/>
            <person name="Salcher M."/>
            <person name="Ghai R."/>
            <person name="Kavagutti S V."/>
        </authorList>
    </citation>
    <scope>NUCLEOTIDE SEQUENCE</scope>
</reference>
<proteinExistence type="predicted"/>
<protein>
    <submittedName>
        <fullName evidence="2">Uncharacterized protein</fullName>
    </submittedName>
</protein>
<dbReference type="EMBL" id="LR797355">
    <property type="protein sequence ID" value="CAB4205228.1"/>
    <property type="molecule type" value="Genomic_DNA"/>
</dbReference>
<evidence type="ECO:0000313" key="2">
    <source>
        <dbReference type="EMBL" id="CAB4196317.1"/>
    </source>
</evidence>